<evidence type="ECO:0000256" key="3">
    <source>
        <dbReference type="ARBA" id="ARBA00022553"/>
    </source>
</evidence>
<keyword evidence="9" id="KW-1185">Reference proteome</keyword>
<evidence type="ECO:0000256" key="7">
    <source>
        <dbReference type="SAM" id="Phobius"/>
    </source>
</evidence>
<reference evidence="8" key="2">
    <citation type="submission" date="2025-08" db="UniProtKB">
        <authorList>
            <consortium name="Ensembl"/>
        </authorList>
    </citation>
    <scope>IDENTIFICATION</scope>
</reference>
<dbReference type="GO" id="GO:0098797">
    <property type="term" value="C:plasma membrane protein complex"/>
    <property type="evidence" value="ECO:0007669"/>
    <property type="project" value="UniProtKB-ARBA"/>
</dbReference>
<feature type="transmembrane region" description="Helical" evidence="7">
    <location>
        <begin position="34"/>
        <end position="52"/>
    </location>
</feature>
<evidence type="ECO:0000313" key="8">
    <source>
        <dbReference type="Ensembl" id="ENSGWIP00000005653.1"/>
    </source>
</evidence>
<evidence type="ECO:0000313" key="9">
    <source>
        <dbReference type="Proteomes" id="UP000694680"/>
    </source>
</evidence>
<reference evidence="8" key="3">
    <citation type="submission" date="2025-09" db="UniProtKB">
        <authorList>
            <consortium name="Ensembl"/>
        </authorList>
    </citation>
    <scope>IDENTIFICATION</scope>
</reference>
<dbReference type="Proteomes" id="UP000694680">
    <property type="component" value="Chromosome 2"/>
</dbReference>
<evidence type="ECO:0008006" key="10">
    <source>
        <dbReference type="Google" id="ProtNLM"/>
    </source>
</evidence>
<organism evidence="8 9">
    <name type="scientific">Gouania willdenowi</name>
    <name type="common">Blunt-snouted clingfish</name>
    <name type="synonym">Lepadogaster willdenowi</name>
    <dbReference type="NCBI Taxonomy" id="441366"/>
    <lineage>
        <taxon>Eukaryota</taxon>
        <taxon>Metazoa</taxon>
        <taxon>Chordata</taxon>
        <taxon>Craniata</taxon>
        <taxon>Vertebrata</taxon>
        <taxon>Euteleostomi</taxon>
        <taxon>Actinopterygii</taxon>
        <taxon>Neopterygii</taxon>
        <taxon>Teleostei</taxon>
        <taxon>Neoteleostei</taxon>
        <taxon>Acanthomorphata</taxon>
        <taxon>Ovalentaria</taxon>
        <taxon>Blenniimorphae</taxon>
        <taxon>Blenniiformes</taxon>
        <taxon>Gobiesocoidei</taxon>
        <taxon>Gobiesocidae</taxon>
        <taxon>Gobiesocinae</taxon>
        <taxon>Gouania</taxon>
    </lineage>
</organism>
<dbReference type="InterPro" id="IPR024128">
    <property type="entry name" value="T-cell_CD3_zeta"/>
</dbReference>
<protein>
    <recommendedName>
        <fullName evidence="10">T-cell surface glycoprotein CD3 zeta chain</fullName>
    </recommendedName>
</protein>
<reference evidence="8" key="1">
    <citation type="submission" date="2020-06" db="EMBL/GenBank/DDBJ databases">
        <authorList>
            <consortium name="Wellcome Sanger Institute Data Sharing"/>
        </authorList>
    </citation>
    <scope>NUCLEOTIDE SEQUENCE [LARGE SCALE GENOMIC DNA]</scope>
</reference>
<keyword evidence="4" id="KW-0391">Immunity</keyword>
<dbReference type="Ensembl" id="ENSGWIT00000006148.1">
    <property type="protein sequence ID" value="ENSGWIP00000005653.1"/>
    <property type="gene ID" value="ENSGWIG00000003164.1"/>
</dbReference>
<dbReference type="GO" id="GO:0002250">
    <property type="term" value="P:adaptive immune response"/>
    <property type="evidence" value="ECO:0007669"/>
    <property type="project" value="UniProtKB-KW"/>
</dbReference>
<evidence type="ECO:0000256" key="5">
    <source>
        <dbReference type="ARBA" id="ARBA00023130"/>
    </source>
</evidence>
<dbReference type="PANTHER" id="PTHR10035">
    <property type="entry name" value="T-CELL SURFACE GLYCOPROTEIN CD3 ZETA CHAIN"/>
    <property type="match status" value="1"/>
</dbReference>
<name>A0A8C5DGT6_GOUWI</name>
<keyword evidence="5" id="KW-1064">Adaptive immunity</keyword>
<dbReference type="InterPro" id="IPR021663">
    <property type="entry name" value="CD3_zeta/IgE_Fc_rcpt_gamma"/>
</dbReference>
<keyword evidence="7" id="KW-0812">Transmembrane</keyword>
<evidence type="ECO:0000256" key="2">
    <source>
        <dbReference type="ARBA" id="ARBA00022475"/>
    </source>
</evidence>
<keyword evidence="3" id="KW-0597">Phosphoprotein</keyword>
<keyword evidence="2" id="KW-1003">Cell membrane</keyword>
<dbReference type="Pfam" id="PF11628">
    <property type="entry name" value="TCR_zetazeta"/>
    <property type="match status" value="1"/>
</dbReference>
<keyword evidence="7" id="KW-1133">Transmembrane helix</keyword>
<accession>A0A8C5DGT6</accession>
<proteinExistence type="predicted"/>
<comment type="subcellular location">
    <subcellularLocation>
        <location evidence="1">Cell membrane</location>
        <topology evidence="1">Single-pass type I membrane protein</topology>
    </subcellularLocation>
</comment>
<sequence>NMLKNYITNVLCKYNVYGFLLPIEATTYDPKLCYILDGFLGIYGLFITGMFIKEKVSLTQLEPDLNKHSDREYRELPNAKDLSSATRDTYHTLQMQPLSVR</sequence>
<dbReference type="AlphaFoldDB" id="A0A8C5DGT6"/>
<evidence type="ECO:0000256" key="4">
    <source>
        <dbReference type="ARBA" id="ARBA00022859"/>
    </source>
</evidence>
<keyword evidence="7" id="KW-0472">Membrane</keyword>
<dbReference type="PANTHER" id="PTHR10035:SF2">
    <property type="entry name" value="T-CELL SURFACE GLYCOPROTEIN CD3 ZETA CHAIN"/>
    <property type="match status" value="1"/>
</dbReference>
<evidence type="ECO:0000256" key="1">
    <source>
        <dbReference type="ARBA" id="ARBA00004251"/>
    </source>
</evidence>
<keyword evidence="6" id="KW-0675">Receptor</keyword>
<evidence type="ECO:0000256" key="6">
    <source>
        <dbReference type="ARBA" id="ARBA00023170"/>
    </source>
</evidence>